<dbReference type="eggNOG" id="KOG0504">
    <property type="taxonomic scope" value="Eukaryota"/>
</dbReference>
<dbReference type="Gene3D" id="1.25.40.20">
    <property type="entry name" value="Ankyrin repeat-containing domain"/>
    <property type="match status" value="3"/>
</dbReference>
<feature type="repeat" description="ANK" evidence="1">
    <location>
        <begin position="57"/>
        <end position="84"/>
    </location>
</feature>
<sequence length="260" mass="29066">MFVPRLPFPEISSSPSFQQRQEVIRQIRAAIKGSWDDVVKIYEAQRDVAHKAKITKMGYTALHIAVSDGEEDIVEKLVKTVSNVPGALEVKNNAGNTPLHIAAATGNIRMCRRIVGSIERGSQLVKIQNNDGETPLFMAALHGKKDTFLYLNSLVYLDENISSPYVRRTSDGNTILHCAIEGEYLDLAFQRIHLYKADLVNSVNEEGITPLHVLATKPSAFRSGCKLGPWRGIIYECKYGNSGIYWTRYASKPIRICSRD</sequence>
<evidence type="ECO:0000256" key="1">
    <source>
        <dbReference type="PROSITE-ProRule" id="PRU00023"/>
    </source>
</evidence>
<organism evidence="2 3">
    <name type="scientific">Morus notabilis</name>
    <dbReference type="NCBI Taxonomy" id="981085"/>
    <lineage>
        <taxon>Eukaryota</taxon>
        <taxon>Viridiplantae</taxon>
        <taxon>Streptophyta</taxon>
        <taxon>Embryophyta</taxon>
        <taxon>Tracheophyta</taxon>
        <taxon>Spermatophyta</taxon>
        <taxon>Magnoliopsida</taxon>
        <taxon>eudicotyledons</taxon>
        <taxon>Gunneridae</taxon>
        <taxon>Pentapetalae</taxon>
        <taxon>rosids</taxon>
        <taxon>fabids</taxon>
        <taxon>Rosales</taxon>
        <taxon>Moraceae</taxon>
        <taxon>Moreae</taxon>
        <taxon>Morus</taxon>
    </lineage>
</organism>
<dbReference type="PROSITE" id="PS50088">
    <property type="entry name" value="ANK_REPEAT"/>
    <property type="match status" value="2"/>
</dbReference>
<keyword evidence="3" id="KW-1185">Reference proteome</keyword>
<evidence type="ECO:0000313" key="2">
    <source>
        <dbReference type="EMBL" id="EXB71424.1"/>
    </source>
</evidence>
<name>W9R5C9_9ROSA</name>
<protein>
    <submittedName>
        <fullName evidence="2">Ankyrin repeat, PH and SEC7 domain containing protein secG</fullName>
    </submittedName>
</protein>
<accession>W9R5C9</accession>
<dbReference type="Pfam" id="PF12796">
    <property type="entry name" value="Ank_2"/>
    <property type="match status" value="1"/>
</dbReference>
<evidence type="ECO:0000313" key="3">
    <source>
        <dbReference type="Proteomes" id="UP000030645"/>
    </source>
</evidence>
<dbReference type="PANTHER" id="PTHR24121:SF15">
    <property type="entry name" value="ANKYRIN REPEAT PROTEIN"/>
    <property type="match status" value="1"/>
</dbReference>
<dbReference type="AlphaFoldDB" id="W9R5C9"/>
<proteinExistence type="predicted"/>
<dbReference type="SUPFAM" id="SSF48403">
    <property type="entry name" value="Ankyrin repeat"/>
    <property type="match status" value="1"/>
</dbReference>
<dbReference type="PANTHER" id="PTHR24121">
    <property type="entry name" value="NO MECHANORECEPTOR POTENTIAL C, ISOFORM D-RELATED"/>
    <property type="match status" value="1"/>
</dbReference>
<dbReference type="EMBL" id="KE344614">
    <property type="protein sequence ID" value="EXB71424.1"/>
    <property type="molecule type" value="Genomic_DNA"/>
</dbReference>
<dbReference type="STRING" id="981085.W9R5C9"/>
<gene>
    <name evidence="2" type="ORF">L484_002319</name>
</gene>
<dbReference type="InterPro" id="IPR002110">
    <property type="entry name" value="Ankyrin_rpt"/>
</dbReference>
<feature type="repeat" description="ANK" evidence="1">
    <location>
        <begin position="94"/>
        <end position="115"/>
    </location>
</feature>
<reference evidence="3" key="1">
    <citation type="submission" date="2013-01" db="EMBL/GenBank/DDBJ databases">
        <title>Draft Genome Sequence of a Mulberry Tree, Morus notabilis C.K. Schneid.</title>
        <authorList>
            <person name="He N."/>
            <person name="Zhao S."/>
        </authorList>
    </citation>
    <scope>NUCLEOTIDE SEQUENCE</scope>
</reference>
<dbReference type="SMART" id="SM00248">
    <property type="entry name" value="ANK"/>
    <property type="match status" value="4"/>
</dbReference>
<keyword evidence="1" id="KW-0040">ANK repeat</keyword>
<dbReference type="Proteomes" id="UP000030645">
    <property type="component" value="Unassembled WGS sequence"/>
</dbReference>
<dbReference type="InterPro" id="IPR036770">
    <property type="entry name" value="Ankyrin_rpt-contain_sf"/>
</dbReference>
<dbReference type="PROSITE" id="PS50297">
    <property type="entry name" value="ANK_REP_REGION"/>
    <property type="match status" value="2"/>
</dbReference>